<dbReference type="EMBL" id="JBHSWU010000940">
    <property type="protein sequence ID" value="MFC6726184.1"/>
    <property type="molecule type" value="Genomic_DNA"/>
</dbReference>
<accession>A0ABD5S3Q7</accession>
<protein>
    <submittedName>
        <fullName evidence="1">UPF0058 family protein</fullName>
    </submittedName>
</protein>
<comment type="caution">
    <text evidence="1">The sequence shown here is derived from an EMBL/GenBank/DDBJ whole genome shotgun (WGS) entry which is preliminary data.</text>
</comment>
<dbReference type="SUPFAM" id="SSF140371">
    <property type="entry name" value="Vng1086c-like"/>
    <property type="match status" value="1"/>
</dbReference>
<keyword evidence="2" id="KW-1185">Reference proteome</keyword>
<name>A0ABD5S3Q7_9EURY</name>
<dbReference type="Proteomes" id="UP001596328">
    <property type="component" value="Unassembled WGS sequence"/>
</dbReference>
<organism evidence="1 2">
    <name type="scientific">Halobium palmae</name>
    <dbReference type="NCBI Taxonomy" id="1776492"/>
    <lineage>
        <taxon>Archaea</taxon>
        <taxon>Methanobacteriati</taxon>
        <taxon>Methanobacteriota</taxon>
        <taxon>Stenosarchaea group</taxon>
        <taxon>Halobacteria</taxon>
        <taxon>Halobacteriales</taxon>
        <taxon>Haloferacaceae</taxon>
        <taxon>Halobium</taxon>
    </lineage>
</organism>
<evidence type="ECO:0000313" key="1">
    <source>
        <dbReference type="EMBL" id="MFC6726184.1"/>
    </source>
</evidence>
<dbReference type="PANTHER" id="PTHR42203:SF2">
    <property type="entry name" value="UPF0058 PROTEIN MJ1205"/>
    <property type="match status" value="1"/>
</dbReference>
<sequence length="79" mass="8660">MNKTELLHLHSLLVTVADDLRDDGTLALADLEPYFELEITPVAVQGARADHERAVWLLATILSDAVSEQSPNHAELPSD</sequence>
<dbReference type="InterPro" id="IPR036519">
    <property type="entry name" value="UPF0058_sf"/>
</dbReference>
<dbReference type="Gene3D" id="1.20.1270.110">
    <property type="entry name" value="Uncharacterised protein family UPF0058"/>
    <property type="match status" value="1"/>
</dbReference>
<dbReference type="InterPro" id="IPR002753">
    <property type="entry name" value="UPF0058"/>
</dbReference>
<evidence type="ECO:0000313" key="2">
    <source>
        <dbReference type="Proteomes" id="UP001596328"/>
    </source>
</evidence>
<dbReference type="PANTHER" id="PTHR42203">
    <property type="entry name" value="UPF0058 PROTEIN MJ1205"/>
    <property type="match status" value="1"/>
</dbReference>
<dbReference type="Pfam" id="PF01893">
    <property type="entry name" value="UPF0058"/>
    <property type="match status" value="1"/>
</dbReference>
<dbReference type="AlphaFoldDB" id="A0ABD5S3Q7"/>
<proteinExistence type="predicted"/>
<reference evidence="1 2" key="1">
    <citation type="journal article" date="2019" name="Int. J. Syst. Evol. Microbiol.">
        <title>The Global Catalogue of Microorganisms (GCM) 10K type strain sequencing project: providing services to taxonomists for standard genome sequencing and annotation.</title>
        <authorList>
            <consortium name="The Broad Institute Genomics Platform"/>
            <consortium name="The Broad Institute Genome Sequencing Center for Infectious Disease"/>
            <person name="Wu L."/>
            <person name="Ma J."/>
        </authorList>
    </citation>
    <scope>NUCLEOTIDE SEQUENCE [LARGE SCALE GENOMIC DNA]</scope>
    <source>
        <strain evidence="1 2">NBRC 111368</strain>
    </source>
</reference>
<gene>
    <name evidence="1" type="ORF">ACFQE1_17800</name>
</gene>